<keyword evidence="6" id="KW-1185">Reference proteome</keyword>
<dbReference type="SUPFAM" id="SSF47336">
    <property type="entry name" value="ACP-like"/>
    <property type="match status" value="1"/>
</dbReference>
<dbReference type="Gene3D" id="1.10.1200.10">
    <property type="entry name" value="ACP-like"/>
    <property type="match status" value="1"/>
</dbReference>
<dbReference type="InterPro" id="IPR036736">
    <property type="entry name" value="ACP-like_sf"/>
</dbReference>
<dbReference type="PANTHER" id="PTHR43439">
    <property type="entry name" value="PHENYLACETATE-COENZYME A LIGASE"/>
    <property type="match status" value="1"/>
</dbReference>
<evidence type="ECO:0000259" key="4">
    <source>
        <dbReference type="PROSITE" id="PS50075"/>
    </source>
</evidence>
<dbReference type="EMBL" id="KL198103">
    <property type="protein sequence ID" value="KDQ07667.1"/>
    <property type="molecule type" value="Genomic_DNA"/>
</dbReference>
<dbReference type="Gene3D" id="3.40.50.720">
    <property type="entry name" value="NAD(P)-binding Rossmann-like Domain"/>
    <property type="match status" value="1"/>
</dbReference>
<reference evidence="6" key="1">
    <citation type="journal article" date="2014" name="Proc. Natl. Acad. Sci. U.S.A.">
        <title>Extensive sampling of basidiomycete genomes demonstrates inadequacy of the white-rot/brown-rot paradigm for wood decay fungi.</title>
        <authorList>
            <person name="Riley R."/>
            <person name="Salamov A.A."/>
            <person name="Brown D.W."/>
            <person name="Nagy L.G."/>
            <person name="Floudas D."/>
            <person name="Held B.W."/>
            <person name="Levasseur A."/>
            <person name="Lombard V."/>
            <person name="Morin E."/>
            <person name="Otillar R."/>
            <person name="Lindquist E.A."/>
            <person name="Sun H."/>
            <person name="LaButti K.M."/>
            <person name="Schmutz J."/>
            <person name="Jabbour D."/>
            <person name="Luo H."/>
            <person name="Baker S.E."/>
            <person name="Pisabarro A.G."/>
            <person name="Walton J.D."/>
            <person name="Blanchette R.A."/>
            <person name="Henrissat B."/>
            <person name="Martin F."/>
            <person name="Cullen D."/>
            <person name="Hibbett D.S."/>
            <person name="Grigoriev I.V."/>
        </authorList>
    </citation>
    <scope>NUCLEOTIDE SEQUENCE [LARGE SCALE GENOMIC DNA]</scope>
    <source>
        <strain evidence="6">FD-172 SS1</strain>
    </source>
</reference>
<evidence type="ECO:0000256" key="3">
    <source>
        <dbReference type="SAM" id="MobiDB-lite"/>
    </source>
</evidence>
<dbReference type="InterPro" id="IPR042099">
    <property type="entry name" value="ANL_N_sf"/>
</dbReference>
<dbReference type="AlphaFoldDB" id="A0A067M706"/>
<feature type="region of interest" description="Disordered" evidence="3">
    <location>
        <begin position="1"/>
        <end position="22"/>
    </location>
</feature>
<dbReference type="InterPro" id="IPR009081">
    <property type="entry name" value="PP-bd_ACP"/>
</dbReference>
<dbReference type="Gene3D" id="3.40.50.12780">
    <property type="entry name" value="N-terminal domain of ligase-like"/>
    <property type="match status" value="1"/>
</dbReference>
<dbReference type="SMART" id="SM00823">
    <property type="entry name" value="PKS_PP"/>
    <property type="match status" value="1"/>
</dbReference>
<dbReference type="STRING" id="930990.A0A067M706"/>
<dbReference type="OrthoDB" id="429813at2759"/>
<proteinExistence type="predicted"/>
<dbReference type="InterPro" id="IPR020806">
    <property type="entry name" value="PKS_PP-bd"/>
</dbReference>
<evidence type="ECO:0000313" key="5">
    <source>
        <dbReference type="EMBL" id="KDQ07667.1"/>
    </source>
</evidence>
<dbReference type="InParanoid" id="A0A067M706"/>
<evidence type="ECO:0000256" key="1">
    <source>
        <dbReference type="ARBA" id="ARBA00022450"/>
    </source>
</evidence>
<dbReference type="InterPro" id="IPR051414">
    <property type="entry name" value="Adenylate-forming_Reductase"/>
</dbReference>
<dbReference type="PROSITE" id="PS00455">
    <property type="entry name" value="AMP_BINDING"/>
    <property type="match status" value="1"/>
</dbReference>
<dbReference type="InterPro" id="IPR013120">
    <property type="entry name" value="FAR_NAD-bd"/>
</dbReference>
<sequence length="1096" mass="119738">MPALSPPLPPPTGAKHGVNSETFRSPPLDGSISVPQILDYHLAHSPSHPLFRYKPHDAASIATGYKQILWRDVVRAVHRAARFVTRKVEESPVQAASPLIAILANPDFPTYFALQYGIIRAGYTAFPISPRNSPEAVAHLLHQTGSTHLVVGNEQALRELAQSALGLVARQHQRASAIVDIPIPAFGDLYIENDVDFEPLPPMVTPDFTQTALILHSSGSTSFPKPIPLTHRIQLQWCRNVAYGEMDLSREVMSLHSLPLFHAYAGMTSSDAITAGITLGVLAPSASLRTPSPEDILEEAVATGCTLIANVPSNIEVWASDPVSVAHLTKFERVMFGGAPMNPEIGDTLVASGVRLQNLYGATEIGSACMIIPAEAPGDEWNYITLSPAQTPYFQPQEDRTFELFLYPSELISILLVNTEVDGRPAYATNDIVLRHPTKPQKFKVVRRADDQIMLSTGEKTNPGPIEATIQKHPMVKKAVVFGRGKMQNGVLIEPTSGNGIDPTDVEALSSFRNAIWESVEGANTVAPSHSRIFKEMILVTSPSKPMAYTDKGSLKKQISINLYSAEIEALYVAVEDSSQTDIEPPASWAYTDTLIFVRKVVNKVLGHVLQDDDDIFQSGGDSLQATWIRNTVLRALRESGVSMMKLPQSFIYSAPTISKLTKYISSLSASGPSVVVAPDYVEARAKEMIAMVDKYTVNFPAHTPTAPAPTSEVALLTGSTGAIGSAILAHLVTLPSVSRIYAFNRKSKNGPSIRQRQLRSLEDRGLDVSIIDLPKVMFVEGDTAVPGLGLSKELYFEIRDSVTFIIHNAWRLDFNLTLSSFEPLIHGVRNLADLALASPHPAPPRVLFESSVSVLTTALTDWSLPGSVPERALEDPRIAISMGYGESKWVSERILQIASERTALRGVVIRIGQLCGGSNGSWNQSEWIPSIIRSGEVLGALPQAEGDVSWLPASVAAVAIVEMRNSPYTTLHLAHPRRTPWSLIFEYAAKSIGAELISFPEWFARLEASLQSDEPQVELVKRNPALLLLDTFRSLSRKPDVPGPGREALSMPVLDTDRAVEVAPSLSEKNLAALSTKDIDRWLRYWRKSEFLCVK</sequence>
<name>A0A067M706_BOTB1</name>
<gene>
    <name evidence="5" type="ORF">BOTBODRAFT_166803</name>
</gene>
<organism evidence="5 6">
    <name type="scientific">Botryobasidium botryosum (strain FD-172 SS1)</name>
    <dbReference type="NCBI Taxonomy" id="930990"/>
    <lineage>
        <taxon>Eukaryota</taxon>
        <taxon>Fungi</taxon>
        <taxon>Dikarya</taxon>
        <taxon>Basidiomycota</taxon>
        <taxon>Agaricomycotina</taxon>
        <taxon>Agaricomycetes</taxon>
        <taxon>Cantharellales</taxon>
        <taxon>Botryobasidiaceae</taxon>
        <taxon>Botryobasidium</taxon>
    </lineage>
</organism>
<dbReference type="InterPro" id="IPR000873">
    <property type="entry name" value="AMP-dep_synth/lig_dom"/>
</dbReference>
<dbReference type="GO" id="GO:0031177">
    <property type="term" value="F:phosphopantetheine binding"/>
    <property type="evidence" value="ECO:0007669"/>
    <property type="project" value="InterPro"/>
</dbReference>
<dbReference type="Pfam" id="PF07993">
    <property type="entry name" value="NAD_binding_4"/>
    <property type="match status" value="1"/>
</dbReference>
<dbReference type="Pfam" id="PF23562">
    <property type="entry name" value="AMP-binding_C_3"/>
    <property type="match status" value="1"/>
</dbReference>
<dbReference type="Pfam" id="PF00501">
    <property type="entry name" value="AMP-binding"/>
    <property type="match status" value="1"/>
</dbReference>
<keyword evidence="1" id="KW-0596">Phosphopantetheine</keyword>
<dbReference type="InterPro" id="IPR020845">
    <property type="entry name" value="AMP-binding_CS"/>
</dbReference>
<keyword evidence="2" id="KW-0597">Phosphoprotein</keyword>
<dbReference type="Proteomes" id="UP000027195">
    <property type="component" value="Unassembled WGS sequence"/>
</dbReference>
<dbReference type="SUPFAM" id="SSF56801">
    <property type="entry name" value="Acetyl-CoA synthetase-like"/>
    <property type="match status" value="1"/>
</dbReference>
<dbReference type="Pfam" id="PF00550">
    <property type="entry name" value="PP-binding"/>
    <property type="match status" value="1"/>
</dbReference>
<protein>
    <recommendedName>
        <fullName evidence="4">Carrier domain-containing protein</fullName>
    </recommendedName>
</protein>
<accession>A0A067M706</accession>
<feature type="compositionally biased region" description="Pro residues" evidence="3">
    <location>
        <begin position="1"/>
        <end position="12"/>
    </location>
</feature>
<dbReference type="PANTHER" id="PTHR43439:SF2">
    <property type="entry name" value="ENZYME, PUTATIVE (JCVI)-RELATED"/>
    <property type="match status" value="1"/>
</dbReference>
<dbReference type="SUPFAM" id="SSF51735">
    <property type="entry name" value="NAD(P)-binding Rossmann-fold domains"/>
    <property type="match status" value="1"/>
</dbReference>
<dbReference type="HOGENOM" id="CLU_002220_1_0_1"/>
<dbReference type="PROSITE" id="PS50075">
    <property type="entry name" value="CARRIER"/>
    <property type="match status" value="1"/>
</dbReference>
<feature type="domain" description="Carrier" evidence="4">
    <location>
        <begin position="589"/>
        <end position="669"/>
    </location>
</feature>
<evidence type="ECO:0000256" key="2">
    <source>
        <dbReference type="ARBA" id="ARBA00022553"/>
    </source>
</evidence>
<evidence type="ECO:0000313" key="6">
    <source>
        <dbReference type="Proteomes" id="UP000027195"/>
    </source>
</evidence>
<dbReference type="InterPro" id="IPR036291">
    <property type="entry name" value="NAD(P)-bd_dom_sf"/>
</dbReference>